<dbReference type="GO" id="GO:0000400">
    <property type="term" value="F:four-way junction DNA binding"/>
    <property type="evidence" value="ECO:0007669"/>
    <property type="project" value="TreeGrafter"/>
</dbReference>
<name>A0A6A6JGK8_WESOR</name>
<dbReference type="InterPro" id="IPR027417">
    <property type="entry name" value="P-loop_NTPase"/>
</dbReference>
<dbReference type="GeneID" id="54548094"/>
<feature type="non-terminal residue" evidence="2">
    <location>
        <position position="162"/>
    </location>
</feature>
<dbReference type="EMBL" id="ML986499">
    <property type="protein sequence ID" value="KAF2275108.1"/>
    <property type="molecule type" value="Genomic_DNA"/>
</dbReference>
<dbReference type="AlphaFoldDB" id="A0A6A6JGK8"/>
<feature type="non-terminal residue" evidence="2">
    <location>
        <position position="1"/>
    </location>
</feature>
<dbReference type="GO" id="GO:0005657">
    <property type="term" value="C:replication fork"/>
    <property type="evidence" value="ECO:0007669"/>
    <property type="project" value="InterPro"/>
</dbReference>
<sequence length="162" mass="17609">PILELISPPSSHHLPGAGKTSLIYLITALAVLPSSLCSIPIGGHNAAVIILDPLSHFSIARLVHTMAVLLKQRLSSSPSPSSPSPEAPTDTHHNPPGPSEIHRIIKTSIHTALPHIHIFRPQSWPSLLATLDSLPAYLFDSRRHRSTDRRIHALIIEDVDAF</sequence>
<dbReference type="GO" id="GO:0033063">
    <property type="term" value="C:Rad51B-Rad51C-Rad51D-XRCC2 complex"/>
    <property type="evidence" value="ECO:0007669"/>
    <property type="project" value="InterPro"/>
</dbReference>
<dbReference type="GO" id="GO:0005815">
    <property type="term" value="C:microtubule organizing center"/>
    <property type="evidence" value="ECO:0007669"/>
    <property type="project" value="TreeGrafter"/>
</dbReference>
<protein>
    <recommendedName>
        <fullName evidence="4">DNA recombination and repair protein Rad51-like C-terminal domain-containing protein</fullName>
    </recommendedName>
</protein>
<dbReference type="GO" id="GO:0042148">
    <property type="term" value="P:DNA strand invasion"/>
    <property type="evidence" value="ECO:0007669"/>
    <property type="project" value="TreeGrafter"/>
</dbReference>
<proteinExistence type="predicted"/>
<keyword evidence="3" id="KW-1185">Reference proteome</keyword>
<accession>A0A6A6JGK8</accession>
<dbReference type="RefSeq" id="XP_033652647.1">
    <property type="nucleotide sequence ID" value="XM_033794919.1"/>
</dbReference>
<gene>
    <name evidence="2" type="ORF">EI97DRAFT_357581</name>
</gene>
<dbReference type="Gene3D" id="3.40.50.300">
    <property type="entry name" value="P-loop containing nucleotide triphosphate hydrolases"/>
    <property type="match status" value="1"/>
</dbReference>
<evidence type="ECO:0008006" key="4">
    <source>
        <dbReference type="Google" id="ProtNLM"/>
    </source>
</evidence>
<feature type="region of interest" description="Disordered" evidence="1">
    <location>
        <begin position="74"/>
        <end position="101"/>
    </location>
</feature>
<reference evidence="2" key="1">
    <citation type="journal article" date="2020" name="Stud. Mycol.">
        <title>101 Dothideomycetes genomes: a test case for predicting lifestyles and emergence of pathogens.</title>
        <authorList>
            <person name="Haridas S."/>
            <person name="Albert R."/>
            <person name="Binder M."/>
            <person name="Bloem J."/>
            <person name="Labutti K."/>
            <person name="Salamov A."/>
            <person name="Andreopoulos B."/>
            <person name="Baker S."/>
            <person name="Barry K."/>
            <person name="Bills G."/>
            <person name="Bluhm B."/>
            <person name="Cannon C."/>
            <person name="Castanera R."/>
            <person name="Culley D."/>
            <person name="Daum C."/>
            <person name="Ezra D."/>
            <person name="Gonzalez J."/>
            <person name="Henrissat B."/>
            <person name="Kuo A."/>
            <person name="Liang C."/>
            <person name="Lipzen A."/>
            <person name="Lutzoni F."/>
            <person name="Magnuson J."/>
            <person name="Mondo S."/>
            <person name="Nolan M."/>
            <person name="Ohm R."/>
            <person name="Pangilinan J."/>
            <person name="Park H.-J."/>
            <person name="Ramirez L."/>
            <person name="Alfaro M."/>
            <person name="Sun H."/>
            <person name="Tritt A."/>
            <person name="Yoshinaga Y."/>
            <person name="Zwiers L.-H."/>
            <person name="Turgeon B."/>
            <person name="Goodwin S."/>
            <person name="Spatafora J."/>
            <person name="Crous P."/>
            <person name="Grigoriev I."/>
        </authorList>
    </citation>
    <scope>NUCLEOTIDE SEQUENCE</scope>
    <source>
        <strain evidence="2">CBS 379.55</strain>
    </source>
</reference>
<dbReference type="PANTHER" id="PTHR46644">
    <property type="entry name" value="DNA REPAIR PROTEIN XRCC2"/>
    <property type="match status" value="1"/>
</dbReference>
<dbReference type="OrthoDB" id="420422at2759"/>
<dbReference type="Proteomes" id="UP000800097">
    <property type="component" value="Unassembled WGS sequence"/>
</dbReference>
<evidence type="ECO:0000313" key="2">
    <source>
        <dbReference type="EMBL" id="KAF2275108.1"/>
    </source>
</evidence>
<evidence type="ECO:0000256" key="1">
    <source>
        <dbReference type="SAM" id="MobiDB-lite"/>
    </source>
</evidence>
<dbReference type="PANTHER" id="PTHR46644:SF2">
    <property type="entry name" value="DNA REPAIR PROTEIN XRCC2"/>
    <property type="match status" value="1"/>
</dbReference>
<evidence type="ECO:0000313" key="3">
    <source>
        <dbReference type="Proteomes" id="UP000800097"/>
    </source>
</evidence>
<dbReference type="InterPro" id="IPR030547">
    <property type="entry name" value="XRCC2"/>
</dbReference>
<organism evidence="2 3">
    <name type="scientific">Westerdykella ornata</name>
    <dbReference type="NCBI Taxonomy" id="318751"/>
    <lineage>
        <taxon>Eukaryota</taxon>
        <taxon>Fungi</taxon>
        <taxon>Dikarya</taxon>
        <taxon>Ascomycota</taxon>
        <taxon>Pezizomycotina</taxon>
        <taxon>Dothideomycetes</taxon>
        <taxon>Pleosporomycetidae</taxon>
        <taxon>Pleosporales</taxon>
        <taxon>Sporormiaceae</taxon>
        <taxon>Westerdykella</taxon>
    </lineage>
</organism>
<dbReference type="GO" id="GO:0000724">
    <property type="term" value="P:double-strand break repair via homologous recombination"/>
    <property type="evidence" value="ECO:0007669"/>
    <property type="project" value="InterPro"/>
</dbReference>